<dbReference type="AlphaFoldDB" id="A0A7U2F1P8"/>
<sequence>MSNSFLGRSRPLLNDDLIKWASDGFPSDKLWNAPVDTIVDTAYEFIEFRDLTLHRMKVLNQTIQCLPGTADDNPHMQAVQISHTARLHLATLIMRFSTLSTNMSSQELQAYYLLESMRRYPFSETREAIRLTGYCLVDIVEYFFRLGNSREHPLDSNKIMKLASSIISRSLDEIRTNEQEMYETYLRAWELLRRAEDWINRNKCRRPPPIMVPLTAEKSTEPVPDAFGYESYIYGKTVELVEQPPRDPEQPMGADHTVPWSSDQKIICDLVKKLEDIRRCEDTGARSVEPTDANSRPDIPADVAASANTALAQAVPVSNDATPALESYPTIESDPGASTDRESTASPLAVVQPPLHAEKVGAELSVKTKKAKRKKAKAKRAKAKKVEAENAATEEVDTAQSGAKKGACIPSDPSEEQYRSKPEHGSWADTMQAKADAAPNTTPERPQNKQSKKDAPSTTDPFEEHYGSSKAEHGSWADAMRAEIESVVIGAKGWETDWAREDAKGKRKASRIISRR</sequence>
<evidence type="ECO:0000313" key="2">
    <source>
        <dbReference type="EMBL" id="QRC97106.1"/>
    </source>
</evidence>
<feature type="region of interest" description="Disordered" evidence="1">
    <location>
        <begin position="490"/>
        <end position="516"/>
    </location>
</feature>
<feature type="compositionally biased region" description="Polar residues" evidence="1">
    <location>
        <begin position="439"/>
        <end position="449"/>
    </location>
</feature>
<feature type="compositionally biased region" description="Basic and acidic residues" evidence="1">
    <location>
        <begin position="416"/>
        <end position="426"/>
    </location>
</feature>
<evidence type="ECO:0000313" key="3">
    <source>
        <dbReference type="Proteomes" id="UP000663193"/>
    </source>
</evidence>
<feature type="compositionally biased region" description="Basic and acidic residues" evidence="1">
    <location>
        <begin position="494"/>
        <end position="504"/>
    </location>
</feature>
<dbReference type="Proteomes" id="UP000663193">
    <property type="component" value="Chromosome 7"/>
</dbReference>
<name>A0A7U2F1P8_PHANO</name>
<feature type="compositionally biased region" description="Basic residues" evidence="1">
    <location>
        <begin position="367"/>
        <end position="383"/>
    </location>
</feature>
<feature type="region of interest" description="Disordered" evidence="1">
    <location>
        <begin position="317"/>
        <end position="477"/>
    </location>
</feature>
<reference evidence="3" key="1">
    <citation type="journal article" date="2021" name="BMC Genomics">
        <title>Chromosome-level genome assembly and manually-curated proteome of model necrotroph Parastagonospora nodorum Sn15 reveals a genome-wide trove of candidate effector homologs, and redundancy of virulence-related functions within an accessory chromosome.</title>
        <authorList>
            <person name="Bertazzoni S."/>
            <person name="Jones D.A.B."/>
            <person name="Phan H.T."/>
            <person name="Tan K.-C."/>
            <person name="Hane J.K."/>
        </authorList>
    </citation>
    <scope>NUCLEOTIDE SEQUENCE [LARGE SCALE GENOMIC DNA]</scope>
    <source>
        <strain evidence="3">SN15 / ATCC MYA-4574 / FGSC 10173)</strain>
    </source>
</reference>
<organism evidence="2 3">
    <name type="scientific">Phaeosphaeria nodorum (strain SN15 / ATCC MYA-4574 / FGSC 10173)</name>
    <name type="common">Glume blotch fungus</name>
    <name type="synonym">Parastagonospora nodorum</name>
    <dbReference type="NCBI Taxonomy" id="321614"/>
    <lineage>
        <taxon>Eukaryota</taxon>
        <taxon>Fungi</taxon>
        <taxon>Dikarya</taxon>
        <taxon>Ascomycota</taxon>
        <taxon>Pezizomycotina</taxon>
        <taxon>Dothideomycetes</taxon>
        <taxon>Pleosporomycetidae</taxon>
        <taxon>Pleosporales</taxon>
        <taxon>Pleosporineae</taxon>
        <taxon>Phaeosphaeriaceae</taxon>
        <taxon>Parastagonospora</taxon>
    </lineage>
</organism>
<proteinExistence type="predicted"/>
<feature type="compositionally biased region" description="Basic residues" evidence="1">
    <location>
        <begin position="505"/>
        <end position="516"/>
    </location>
</feature>
<evidence type="ECO:0000256" key="1">
    <source>
        <dbReference type="SAM" id="MobiDB-lite"/>
    </source>
</evidence>
<accession>A0A7U2F1P8</accession>
<dbReference type="EMBL" id="CP069029">
    <property type="protein sequence ID" value="QRC97106.1"/>
    <property type="molecule type" value="Genomic_DNA"/>
</dbReference>
<keyword evidence="3" id="KW-1185">Reference proteome</keyword>
<protein>
    <submittedName>
        <fullName evidence="2">Uncharacterized protein</fullName>
    </submittedName>
</protein>
<dbReference type="VEuPathDB" id="FungiDB:JI435_140090"/>
<feature type="compositionally biased region" description="Basic and acidic residues" evidence="1">
    <location>
        <begin position="462"/>
        <end position="477"/>
    </location>
</feature>
<gene>
    <name evidence="2" type="ORF">JI435_140090</name>
</gene>